<dbReference type="Gene3D" id="3.40.50.720">
    <property type="entry name" value="NAD(P)-binding Rossmann-like Domain"/>
    <property type="match status" value="1"/>
</dbReference>
<dbReference type="FunFam" id="3.40.50.720:FF:000084">
    <property type="entry name" value="Short-chain dehydrogenase reductase"/>
    <property type="match status" value="1"/>
</dbReference>
<gene>
    <name evidence="3" type="ORF">FF36_05946</name>
</gene>
<protein>
    <submittedName>
        <fullName evidence="3">Uncharacterized protein</fullName>
    </submittedName>
</protein>
<dbReference type="SUPFAM" id="SSF51735">
    <property type="entry name" value="NAD(P)-binding Rossmann-fold domains"/>
    <property type="match status" value="1"/>
</dbReference>
<dbReference type="AlphaFoldDB" id="A0A0D8B6R6"/>
<dbReference type="PROSITE" id="PS00061">
    <property type="entry name" value="ADH_SHORT"/>
    <property type="match status" value="1"/>
</dbReference>
<keyword evidence="2" id="KW-0560">Oxidoreductase</keyword>
<dbReference type="PATRIC" id="fig|1502723.3.peg.6741"/>
<reference evidence="4" key="1">
    <citation type="submission" date="2015-02" db="EMBL/GenBank/DDBJ databases">
        <title>Draft Genome of Frankia sp. CpI1-S.</title>
        <authorList>
            <person name="Oshone R.T."/>
            <person name="Ngom M."/>
            <person name="Ghodhbane-Gtari F."/>
            <person name="Gtari M."/>
            <person name="Morris K."/>
            <person name="Thomas K."/>
            <person name="Sen A."/>
            <person name="Tisa L.S."/>
        </authorList>
    </citation>
    <scope>NUCLEOTIDE SEQUENCE [LARGE SCALE GENOMIC DNA]</scope>
    <source>
        <strain evidence="4">CpI1-S</strain>
    </source>
</reference>
<keyword evidence="4" id="KW-1185">Reference proteome</keyword>
<evidence type="ECO:0000256" key="2">
    <source>
        <dbReference type="ARBA" id="ARBA00023002"/>
    </source>
</evidence>
<sequence length="283" mass="29023">MLPDYYTHVAGPFDERPRVRERRVDMARGAVVVTGAAAGIGEATVELFAERGFGVVAVDVSEEGLAKLGTREDVVTLVGDVADPATNDAMVALAVERFGRLDAAVLNAGLGGAPPIEAAGAAESLDTIYAVNVRGLVLGIRAAAPALRATGGGSIVVTSSGAGLRGDPYTWAYNTTKAAANNLVRSAALDYAFEGIRINAVAPGLTETPRTAGQRANPAFAAAVTRRVPLGRWAQPAEQAEVIYFLASPAASYITGAVIPVDGGLSASNGILLPPTYQGEPPQ</sequence>
<evidence type="ECO:0000313" key="4">
    <source>
        <dbReference type="Proteomes" id="UP000032545"/>
    </source>
</evidence>
<dbReference type="InterPro" id="IPR036291">
    <property type="entry name" value="NAD(P)-bd_dom_sf"/>
</dbReference>
<accession>A0A0D8B6R6</accession>
<name>A0A0D8B6R6_9ACTN</name>
<proteinExistence type="inferred from homology"/>
<dbReference type="GO" id="GO:0016491">
    <property type="term" value="F:oxidoreductase activity"/>
    <property type="evidence" value="ECO:0007669"/>
    <property type="project" value="UniProtKB-KW"/>
</dbReference>
<dbReference type="Proteomes" id="UP000032545">
    <property type="component" value="Unassembled WGS sequence"/>
</dbReference>
<reference evidence="3 4" key="2">
    <citation type="journal article" date="2016" name="Genome Announc.">
        <title>Permanent Draft Genome Sequences for Two Variants of Frankia sp. Strain CpI1, the First Frankia Strain Isolated from Root Nodules of Comptonia peregrina.</title>
        <authorList>
            <person name="Oshone R."/>
            <person name="Hurst S.G.IV."/>
            <person name="Abebe-Akele F."/>
            <person name="Simpson S."/>
            <person name="Morris K."/>
            <person name="Thomas W.K."/>
            <person name="Tisa L.S."/>
        </authorList>
    </citation>
    <scope>NUCLEOTIDE SEQUENCE [LARGE SCALE GENOMIC DNA]</scope>
    <source>
        <strain evidence="4">CpI1-S</strain>
    </source>
</reference>
<evidence type="ECO:0000313" key="3">
    <source>
        <dbReference type="EMBL" id="KJE19785.1"/>
    </source>
</evidence>
<dbReference type="CDD" id="cd05233">
    <property type="entry name" value="SDR_c"/>
    <property type="match status" value="1"/>
</dbReference>
<evidence type="ECO:0000256" key="1">
    <source>
        <dbReference type="ARBA" id="ARBA00006484"/>
    </source>
</evidence>
<dbReference type="Pfam" id="PF13561">
    <property type="entry name" value="adh_short_C2"/>
    <property type="match status" value="1"/>
</dbReference>
<comment type="caution">
    <text evidence="3">The sequence shown here is derived from an EMBL/GenBank/DDBJ whole genome shotgun (WGS) entry which is preliminary data.</text>
</comment>
<dbReference type="PRINTS" id="PR00081">
    <property type="entry name" value="GDHRDH"/>
</dbReference>
<dbReference type="PANTHER" id="PTHR24321">
    <property type="entry name" value="DEHYDROGENASES, SHORT CHAIN"/>
    <property type="match status" value="1"/>
</dbReference>
<dbReference type="InterPro" id="IPR002347">
    <property type="entry name" value="SDR_fam"/>
</dbReference>
<dbReference type="InterPro" id="IPR020904">
    <property type="entry name" value="Sc_DH/Rdtase_CS"/>
</dbReference>
<dbReference type="PANTHER" id="PTHR24321:SF8">
    <property type="entry name" value="ESTRADIOL 17-BETA-DEHYDROGENASE 8-RELATED"/>
    <property type="match status" value="1"/>
</dbReference>
<comment type="similarity">
    <text evidence="1">Belongs to the short-chain dehydrogenases/reductases (SDR) family.</text>
</comment>
<dbReference type="EMBL" id="JYFN01000085">
    <property type="protein sequence ID" value="KJE19785.1"/>
    <property type="molecule type" value="Genomic_DNA"/>
</dbReference>
<organism evidence="3 4">
    <name type="scientific">Frankia torreyi</name>
    <dbReference type="NCBI Taxonomy" id="1856"/>
    <lineage>
        <taxon>Bacteria</taxon>
        <taxon>Bacillati</taxon>
        <taxon>Actinomycetota</taxon>
        <taxon>Actinomycetes</taxon>
        <taxon>Frankiales</taxon>
        <taxon>Frankiaceae</taxon>
        <taxon>Frankia</taxon>
    </lineage>
</organism>